<dbReference type="Pfam" id="PF15785">
    <property type="entry name" value="SMG1"/>
    <property type="match status" value="1"/>
</dbReference>
<evidence type="ECO:0000313" key="3">
    <source>
        <dbReference type="Proteomes" id="UP000271889"/>
    </source>
</evidence>
<gene>
    <name evidence="2" type="ORF">CGOC_LOCUS8722</name>
</gene>
<sequence length="194" mass="21863">MDTIETLYAERLREDSIGSVKGDAEKHSDIMAKWRRALAHVANYCIENRMKTPLGKPMDTFNKIGAELLRLAKEVMAVPTAAAVKSSGNSRTSASSTRDKSSKEEEDGGEVGEPRAISAAEEWWRVRCLLEFVEIFEKLMYHVNNGTMFPICNVSVLSRQFFTTNVASCQEWLSRTYPFAMIVAFHNGNYAQVR</sequence>
<proteinExistence type="predicted"/>
<name>A0A3P7M2M0_CYLGO</name>
<dbReference type="InterPro" id="IPR031559">
    <property type="entry name" value="SMG1"/>
</dbReference>
<organism evidence="2 3">
    <name type="scientific">Cylicostephanus goldi</name>
    <name type="common">Nematode worm</name>
    <dbReference type="NCBI Taxonomy" id="71465"/>
    <lineage>
        <taxon>Eukaryota</taxon>
        <taxon>Metazoa</taxon>
        <taxon>Ecdysozoa</taxon>
        <taxon>Nematoda</taxon>
        <taxon>Chromadorea</taxon>
        <taxon>Rhabditida</taxon>
        <taxon>Rhabditina</taxon>
        <taxon>Rhabditomorpha</taxon>
        <taxon>Strongyloidea</taxon>
        <taxon>Strongylidae</taxon>
        <taxon>Cylicostephanus</taxon>
    </lineage>
</organism>
<evidence type="ECO:0000256" key="1">
    <source>
        <dbReference type="SAM" id="MobiDB-lite"/>
    </source>
</evidence>
<feature type="compositionally biased region" description="Low complexity" evidence="1">
    <location>
        <begin position="86"/>
        <end position="96"/>
    </location>
</feature>
<keyword evidence="3" id="KW-1185">Reference proteome</keyword>
<reference evidence="2 3" key="1">
    <citation type="submission" date="2018-11" db="EMBL/GenBank/DDBJ databases">
        <authorList>
            <consortium name="Pathogen Informatics"/>
        </authorList>
    </citation>
    <scope>NUCLEOTIDE SEQUENCE [LARGE SCALE GENOMIC DNA]</scope>
</reference>
<accession>A0A3P7M2M0</accession>
<evidence type="ECO:0000313" key="2">
    <source>
        <dbReference type="EMBL" id="VDN20040.1"/>
    </source>
</evidence>
<feature type="region of interest" description="Disordered" evidence="1">
    <location>
        <begin position="86"/>
        <end position="113"/>
    </location>
</feature>
<dbReference type="GO" id="GO:0000184">
    <property type="term" value="P:nuclear-transcribed mRNA catabolic process, nonsense-mediated decay"/>
    <property type="evidence" value="ECO:0007669"/>
    <property type="project" value="InterPro"/>
</dbReference>
<dbReference type="GO" id="GO:0004674">
    <property type="term" value="F:protein serine/threonine kinase activity"/>
    <property type="evidence" value="ECO:0007669"/>
    <property type="project" value="InterPro"/>
</dbReference>
<dbReference type="AlphaFoldDB" id="A0A3P7M2M0"/>
<dbReference type="OrthoDB" id="5843282at2759"/>
<protein>
    <submittedName>
        <fullName evidence="2">Uncharacterized protein</fullName>
    </submittedName>
</protein>
<dbReference type="EMBL" id="UYRV01104771">
    <property type="protein sequence ID" value="VDN20040.1"/>
    <property type="molecule type" value="Genomic_DNA"/>
</dbReference>
<dbReference type="Proteomes" id="UP000271889">
    <property type="component" value="Unassembled WGS sequence"/>
</dbReference>